<dbReference type="GeneID" id="91532472"/>
<comment type="caution">
    <text evidence="1">The sequence shown here is derived from an EMBL/GenBank/DDBJ whole genome shotgun (WGS) entry which is preliminary data.</text>
</comment>
<reference evidence="1 2" key="1">
    <citation type="submission" date="2019-04" db="EMBL/GenBank/DDBJ databases">
        <title>Streptomyces sp. nov. Bv016 isolated from bark of Buahinia variegata.</title>
        <authorList>
            <person name="Kanchanasin P."/>
            <person name="Tanasupawat S."/>
            <person name="Yuki M."/>
            <person name="Kudo T."/>
        </authorList>
    </citation>
    <scope>NUCLEOTIDE SEQUENCE [LARGE SCALE GENOMIC DNA]</scope>
    <source>
        <strain evidence="1 2">JCM 4765</strain>
    </source>
</reference>
<dbReference type="EMBL" id="SRRU01000005">
    <property type="protein sequence ID" value="TGN83127.1"/>
    <property type="molecule type" value="Genomic_DNA"/>
</dbReference>
<dbReference type="AlphaFoldDB" id="A0A4Z1DKX0"/>
<sequence>MTDLASSPLPLDDGGHDAIKGFAYQFDKTLLEIIRSPRQRLQIEGAQDLSGEHYHMQIKNRSGKFYLSSIGKAVRKMFSQFEISRHPSYILHCHFADQTPGTSRSLNTDELDNLLADQFHTVDKDLKLQFLKSFSIHFSEDYETQFKNVLDCITSELSAKDSTEALSYHAILHAYLRNLVLTKPLGSRWVGLNDLKAAVKEAQSAIFTATYVTYCGYEKYLKMVRRQYLPRRVNVPNIERLFSFECTQETNPQDIAEAVLHICERYRIEENSPVPYFTFRGKFDDRSVKASLWEAGAYFNDGRGYHGGNFRMEILTNPPFGAARIKIVEPVQLHDLMTEVRFKEFHDFFLVEKTDSPIPVPRPHHVFLESHGDLIEVFR</sequence>
<protein>
    <submittedName>
        <fullName evidence="1">Uncharacterized protein</fullName>
    </submittedName>
</protein>
<proteinExistence type="predicted"/>
<gene>
    <name evidence="1" type="ORF">E5082_16220</name>
</gene>
<evidence type="ECO:0000313" key="1">
    <source>
        <dbReference type="EMBL" id="TGN83127.1"/>
    </source>
</evidence>
<dbReference type="Proteomes" id="UP000298513">
    <property type="component" value="Unassembled WGS sequence"/>
</dbReference>
<keyword evidence="2" id="KW-1185">Reference proteome</keyword>
<evidence type="ECO:0000313" key="2">
    <source>
        <dbReference type="Proteomes" id="UP000298513"/>
    </source>
</evidence>
<accession>A0A4Z1DKX0</accession>
<name>A0A4Z1DKX0_STRGP</name>
<organism evidence="1 2">
    <name type="scientific">Streptomyces griseoluteus</name>
    <dbReference type="NCBI Taxonomy" id="29306"/>
    <lineage>
        <taxon>Bacteria</taxon>
        <taxon>Bacillati</taxon>
        <taxon>Actinomycetota</taxon>
        <taxon>Actinomycetes</taxon>
        <taxon>Kitasatosporales</taxon>
        <taxon>Streptomycetaceae</taxon>
        <taxon>Streptomyces</taxon>
    </lineage>
</organism>
<dbReference type="RefSeq" id="WP_135791953.1">
    <property type="nucleotide sequence ID" value="NZ_BNBQ01000007.1"/>
</dbReference>